<evidence type="ECO:0000256" key="4">
    <source>
        <dbReference type="ARBA" id="ARBA00022692"/>
    </source>
</evidence>
<feature type="transmembrane region" description="Helical" evidence="8">
    <location>
        <begin position="335"/>
        <end position="359"/>
    </location>
</feature>
<evidence type="ECO:0000313" key="9">
    <source>
        <dbReference type="EMBL" id="CAD6492838.1"/>
    </source>
</evidence>
<dbReference type="Pfam" id="PF01554">
    <property type="entry name" value="MatE"/>
    <property type="match status" value="2"/>
</dbReference>
<accession>A0A811TAP0</accession>
<evidence type="ECO:0000256" key="8">
    <source>
        <dbReference type="SAM" id="Phobius"/>
    </source>
</evidence>
<keyword evidence="4 8" id="KW-0812">Transmembrane</keyword>
<feature type="transmembrane region" description="Helical" evidence="8">
    <location>
        <begin position="406"/>
        <end position="431"/>
    </location>
</feature>
<dbReference type="GO" id="GO:0042910">
    <property type="term" value="F:xenobiotic transmembrane transporter activity"/>
    <property type="evidence" value="ECO:0007669"/>
    <property type="project" value="InterPro"/>
</dbReference>
<name>A0A811TAP0_9EURY</name>
<feature type="transmembrane region" description="Helical" evidence="8">
    <location>
        <begin position="251"/>
        <end position="284"/>
    </location>
</feature>
<keyword evidence="6 8" id="KW-0472">Membrane</keyword>
<evidence type="ECO:0000313" key="10">
    <source>
        <dbReference type="Proteomes" id="UP000639006"/>
    </source>
</evidence>
<dbReference type="Proteomes" id="UP000639006">
    <property type="component" value="Unassembled WGS sequence"/>
</dbReference>
<comment type="subcellular location">
    <subcellularLocation>
        <location evidence="1">Cell membrane</location>
        <topology evidence="1">Multi-pass membrane protein</topology>
    </subcellularLocation>
</comment>
<feature type="transmembrane region" description="Helical" evidence="8">
    <location>
        <begin position="437"/>
        <end position="457"/>
    </location>
</feature>
<dbReference type="PIRSF" id="PIRSF006603">
    <property type="entry name" value="DinF"/>
    <property type="match status" value="1"/>
</dbReference>
<keyword evidence="5 8" id="KW-1133">Transmembrane helix</keyword>
<evidence type="ECO:0000256" key="5">
    <source>
        <dbReference type="ARBA" id="ARBA00022989"/>
    </source>
</evidence>
<proteinExistence type="predicted"/>
<evidence type="ECO:0000256" key="7">
    <source>
        <dbReference type="SAM" id="MobiDB-lite"/>
    </source>
</evidence>
<organism evidence="9 10">
    <name type="scientific">Candidatus Argoarchaeum ethanivorans</name>
    <dbReference type="NCBI Taxonomy" id="2608793"/>
    <lineage>
        <taxon>Archaea</taxon>
        <taxon>Methanobacteriati</taxon>
        <taxon>Methanobacteriota</taxon>
        <taxon>Stenosarchaea group</taxon>
        <taxon>Methanomicrobia</taxon>
        <taxon>Methanosarcinales</taxon>
        <taxon>Methanosarcinales incertae sedis</taxon>
        <taxon>GOM Arc I cluster</taxon>
        <taxon>Candidatus Argoarchaeum</taxon>
    </lineage>
</organism>
<dbReference type="NCBIfam" id="TIGR00797">
    <property type="entry name" value="matE"/>
    <property type="match status" value="1"/>
</dbReference>
<dbReference type="InterPro" id="IPR002528">
    <property type="entry name" value="MATE_fam"/>
</dbReference>
<dbReference type="PANTHER" id="PTHR43549">
    <property type="entry name" value="MULTIDRUG RESISTANCE PROTEIN YPNP-RELATED"/>
    <property type="match status" value="1"/>
</dbReference>
<gene>
    <name evidence="9" type="ORF">DIAAKJNI_00399</name>
</gene>
<dbReference type="InterPro" id="IPR052031">
    <property type="entry name" value="Membrane_Transporter-Flippase"/>
</dbReference>
<feature type="transmembrane region" description="Helical" evidence="8">
    <location>
        <begin position="371"/>
        <end position="394"/>
    </location>
</feature>
<reference evidence="9" key="1">
    <citation type="submission" date="2020-10" db="EMBL/GenBank/DDBJ databases">
        <authorList>
            <person name="Hahn C.J."/>
            <person name="Laso-Perez R."/>
            <person name="Vulcano F."/>
            <person name="Vaziourakis K.-M."/>
            <person name="Stokke R."/>
            <person name="Steen I.H."/>
            <person name="Teske A."/>
            <person name="Boetius A."/>
            <person name="Liebeke M."/>
            <person name="Amann R."/>
            <person name="Knittel K."/>
        </authorList>
    </citation>
    <scope>NUCLEOTIDE SEQUENCE</scope>
    <source>
        <strain evidence="9">Gfbio:e3339647-f889-4370-9287-4fb5cb688e4c:AG392M11_GoMArc1</strain>
    </source>
</reference>
<feature type="transmembrane region" description="Helical" evidence="8">
    <location>
        <begin position="34"/>
        <end position="54"/>
    </location>
</feature>
<feature type="transmembrane region" description="Helical" evidence="8">
    <location>
        <begin position="137"/>
        <end position="170"/>
    </location>
</feature>
<feature type="transmembrane region" description="Helical" evidence="8">
    <location>
        <begin position="66"/>
        <end position="89"/>
    </location>
</feature>
<dbReference type="GO" id="GO:0015297">
    <property type="term" value="F:antiporter activity"/>
    <property type="evidence" value="ECO:0007669"/>
    <property type="project" value="InterPro"/>
</dbReference>
<feature type="transmembrane region" description="Helical" evidence="8">
    <location>
        <begin position="182"/>
        <end position="204"/>
    </location>
</feature>
<feature type="transmembrane region" description="Helical" evidence="8">
    <location>
        <begin position="296"/>
        <end position="323"/>
    </location>
</feature>
<keyword evidence="2" id="KW-0813">Transport</keyword>
<dbReference type="AlphaFoldDB" id="A0A811TAP0"/>
<sequence length="476" mass="50886">MNSKQTKKEISDESSGNKKTKGVKTLLGDPKKAIIKLSLPMIAAMSIQAIYNLADAIWVSGLGADALAAIGFVFPFFFLAVGLSNGLGIGAASAISRRIGASDKPGADNIAVHTIAIMLLFVVVFTVPLFVFAREIFVFIGAVNVIGMTVAYGKVIIAGSIFIFFTNIANAILRGEGDVKRAMYAMALGAGLNIVLDPIFIYTFDLGIAGAAWATLLSLSITAIVMLNWFFFKRDTYVSFNFSDFKFNKNIIIDILKVGLPGSVMMVSMSFMMMIINIIIVMVGNTDGVAIYSTGWRVASIAVLPTMGIATALVSVSGAAFGAHSFKKVSIAHLYAIKIGFVIEAAIALVTFIFAPQIAAVFTQAEGAERIAPGLTIFLRIISFYYPTISFGMLSSSLFQGTGKGMTALLVTVLRTLILTPLFAAVFAFIVGWGLVGIWWGLVVANTIAVTVAFVWARLYIKELMKKSPGVTQSLT</sequence>
<evidence type="ECO:0000256" key="3">
    <source>
        <dbReference type="ARBA" id="ARBA00022475"/>
    </source>
</evidence>
<dbReference type="EMBL" id="CAJHIQ010000020">
    <property type="protein sequence ID" value="CAD6492838.1"/>
    <property type="molecule type" value="Genomic_DNA"/>
</dbReference>
<dbReference type="CDD" id="cd13147">
    <property type="entry name" value="MATE_MJ0709_like"/>
    <property type="match status" value="1"/>
</dbReference>
<dbReference type="GO" id="GO:0005886">
    <property type="term" value="C:plasma membrane"/>
    <property type="evidence" value="ECO:0007669"/>
    <property type="project" value="UniProtKB-SubCell"/>
</dbReference>
<protein>
    <submittedName>
        <fullName evidence="9">MatE</fullName>
    </submittedName>
</protein>
<feature type="compositionally biased region" description="Basic and acidic residues" evidence="7">
    <location>
        <begin position="1"/>
        <end position="11"/>
    </location>
</feature>
<feature type="transmembrane region" description="Helical" evidence="8">
    <location>
        <begin position="110"/>
        <end position="131"/>
    </location>
</feature>
<dbReference type="InterPro" id="IPR048279">
    <property type="entry name" value="MdtK-like"/>
</dbReference>
<keyword evidence="3" id="KW-1003">Cell membrane</keyword>
<evidence type="ECO:0000256" key="2">
    <source>
        <dbReference type="ARBA" id="ARBA00022448"/>
    </source>
</evidence>
<feature type="region of interest" description="Disordered" evidence="7">
    <location>
        <begin position="1"/>
        <end position="24"/>
    </location>
</feature>
<dbReference type="PANTHER" id="PTHR43549:SF2">
    <property type="entry name" value="MULTIDRUG RESISTANCE PROTEIN NORM-RELATED"/>
    <property type="match status" value="1"/>
</dbReference>
<evidence type="ECO:0000256" key="1">
    <source>
        <dbReference type="ARBA" id="ARBA00004651"/>
    </source>
</evidence>
<evidence type="ECO:0000256" key="6">
    <source>
        <dbReference type="ARBA" id="ARBA00023136"/>
    </source>
</evidence>
<comment type="caution">
    <text evidence="9">The sequence shown here is derived from an EMBL/GenBank/DDBJ whole genome shotgun (WGS) entry which is preliminary data.</text>
</comment>
<feature type="transmembrane region" description="Helical" evidence="8">
    <location>
        <begin position="210"/>
        <end position="231"/>
    </location>
</feature>